<dbReference type="InterPro" id="IPR036098">
    <property type="entry name" value="Thymidylate_synthase_ThyX_sf"/>
</dbReference>
<dbReference type="SUPFAM" id="SSF69796">
    <property type="entry name" value="Thymidylate synthase-complementing protein Thy1"/>
    <property type="match status" value="2"/>
</dbReference>
<dbReference type="Gene3D" id="3.30.1360.170">
    <property type="match status" value="2"/>
</dbReference>
<dbReference type="EMBL" id="FNJI01000009">
    <property type="protein sequence ID" value="SDP03035.1"/>
    <property type="molecule type" value="Genomic_DNA"/>
</dbReference>
<organism evidence="1 2">
    <name type="scientific">Desulforhopalus singaporensis</name>
    <dbReference type="NCBI Taxonomy" id="91360"/>
    <lineage>
        <taxon>Bacteria</taxon>
        <taxon>Pseudomonadati</taxon>
        <taxon>Thermodesulfobacteriota</taxon>
        <taxon>Desulfobulbia</taxon>
        <taxon>Desulfobulbales</taxon>
        <taxon>Desulfocapsaceae</taxon>
        <taxon>Desulforhopalus</taxon>
    </lineage>
</organism>
<dbReference type="OrthoDB" id="9780625at2"/>
<keyword evidence="2" id="KW-1185">Reference proteome</keyword>
<dbReference type="PANTHER" id="PTHR34934">
    <property type="entry name" value="FLAVIN-DEPENDENT THYMIDYLATE SYNTHASE"/>
    <property type="match status" value="1"/>
</dbReference>
<evidence type="ECO:0000313" key="2">
    <source>
        <dbReference type="Proteomes" id="UP000199073"/>
    </source>
</evidence>
<dbReference type="CDD" id="cd20175">
    <property type="entry name" value="ThyX"/>
    <property type="match status" value="1"/>
</dbReference>
<dbReference type="RefSeq" id="WP_092221640.1">
    <property type="nucleotide sequence ID" value="NZ_FNJI01000009.1"/>
</dbReference>
<dbReference type="STRING" id="91360.SAMN05660330_01624"/>
<dbReference type="GO" id="GO:0006231">
    <property type="term" value="P:dTMP biosynthetic process"/>
    <property type="evidence" value="ECO:0007669"/>
    <property type="project" value="InterPro"/>
</dbReference>
<dbReference type="GO" id="GO:0050660">
    <property type="term" value="F:flavin adenine dinucleotide binding"/>
    <property type="evidence" value="ECO:0007669"/>
    <property type="project" value="InterPro"/>
</dbReference>
<dbReference type="PROSITE" id="PS51331">
    <property type="entry name" value="THYX"/>
    <property type="match status" value="1"/>
</dbReference>
<dbReference type="AlphaFoldDB" id="A0A1H0PEC0"/>
<dbReference type="PANTHER" id="PTHR34934:SF1">
    <property type="entry name" value="FLAVIN-DEPENDENT THYMIDYLATE SYNTHASE"/>
    <property type="match status" value="1"/>
</dbReference>
<dbReference type="InterPro" id="IPR003669">
    <property type="entry name" value="Thymidylate_synthase_ThyX"/>
</dbReference>
<reference evidence="1 2" key="1">
    <citation type="submission" date="2016-10" db="EMBL/GenBank/DDBJ databases">
        <authorList>
            <person name="de Groot N.N."/>
        </authorList>
    </citation>
    <scope>NUCLEOTIDE SEQUENCE [LARGE SCALE GENOMIC DNA]</scope>
    <source>
        <strain evidence="1 2">DSM 12130</strain>
    </source>
</reference>
<gene>
    <name evidence="1" type="ORF">SAMN05660330_01624</name>
</gene>
<dbReference type="GO" id="GO:0050797">
    <property type="term" value="F:thymidylate synthase (FAD) activity"/>
    <property type="evidence" value="ECO:0007669"/>
    <property type="project" value="InterPro"/>
</dbReference>
<dbReference type="Pfam" id="PF02511">
    <property type="entry name" value="Thy1"/>
    <property type="match status" value="1"/>
</dbReference>
<protein>
    <submittedName>
        <fullName evidence="1">Thymidylate synthase (FAD)</fullName>
    </submittedName>
</protein>
<dbReference type="Proteomes" id="UP000199073">
    <property type="component" value="Unassembled WGS sequence"/>
</dbReference>
<name>A0A1H0PEC0_9BACT</name>
<proteinExistence type="predicted"/>
<evidence type="ECO:0000313" key="1">
    <source>
        <dbReference type="EMBL" id="SDP03035.1"/>
    </source>
</evidence>
<accession>A0A1H0PEC0</accession>
<sequence>MKIVEPSFEIQDDLDNSSVTVRLEKCGRICYKSEDSITEDSALPFVTKIAAHGHNSVLEMAVVSFEVTCHADHVLELLSCQPKYLEVDRTDTGMIVTGSIRTFRELYKKHPYNQLVNDLVTGLAQKEPHLFKSVFDSHEALEVDPGLTIRKMSLEQVEALPAELKARHRYVGVLFVVNRAVTHEIVRHRPCSFLQESQRYCRYNQDKFDNQVTFIKPMFFAEGSEEYKLWQEAMEMTEKRYLKLLESSTPQAARTVLPNSCKTEIIVYCNLEEWTHIFSLRTTKAAEPSMREVMNPLAEEFKKRYPAIFV</sequence>
<dbReference type="GO" id="GO:0004799">
    <property type="term" value="F:thymidylate synthase activity"/>
    <property type="evidence" value="ECO:0007669"/>
    <property type="project" value="TreeGrafter"/>
</dbReference>
<dbReference type="GO" id="GO:0070402">
    <property type="term" value="F:NADPH binding"/>
    <property type="evidence" value="ECO:0007669"/>
    <property type="project" value="TreeGrafter"/>
</dbReference>